<dbReference type="InterPro" id="IPR036291">
    <property type="entry name" value="NAD(P)-bd_dom_sf"/>
</dbReference>
<dbReference type="InterPro" id="IPR001509">
    <property type="entry name" value="Epimerase_deHydtase"/>
</dbReference>
<dbReference type="Pfam" id="PF01370">
    <property type="entry name" value="Epimerase"/>
    <property type="match status" value="1"/>
</dbReference>
<feature type="compositionally biased region" description="Polar residues" evidence="1">
    <location>
        <begin position="305"/>
        <end position="317"/>
    </location>
</feature>
<accession>A0A2W4E731</accession>
<dbReference type="PANTHER" id="PTHR43245">
    <property type="entry name" value="BIFUNCTIONAL POLYMYXIN RESISTANCE PROTEIN ARNA"/>
    <property type="match status" value="1"/>
</dbReference>
<protein>
    <submittedName>
        <fullName evidence="3">UDP-glucose 4-epimerase</fullName>
    </submittedName>
</protein>
<name>A0A2W4E731_9HYPH</name>
<reference evidence="3 4" key="1">
    <citation type="journal article" date="2018" name="Sci. Rep.">
        <title>Rhizobium tumorigenes sp. nov., a novel plant tumorigenic bacterium isolated from cane gall tumors on thornless blackberry.</title>
        <authorList>
            <person name="Kuzmanovi N."/>
            <person name="Smalla K."/>
            <person name="Gronow S."/>
            <person name="PuBawska J."/>
        </authorList>
    </citation>
    <scope>NUCLEOTIDE SEQUENCE [LARGE SCALE GENOMIC DNA]</scope>
    <source>
        <strain evidence="3 4">CCBAU 85046</strain>
    </source>
</reference>
<organism evidence="3 4">
    <name type="scientific">Rhizobium tubonense</name>
    <dbReference type="NCBI Taxonomy" id="484088"/>
    <lineage>
        <taxon>Bacteria</taxon>
        <taxon>Pseudomonadati</taxon>
        <taxon>Pseudomonadota</taxon>
        <taxon>Alphaproteobacteria</taxon>
        <taxon>Hyphomicrobiales</taxon>
        <taxon>Rhizobiaceae</taxon>
        <taxon>Rhizobium/Agrobacterium group</taxon>
        <taxon>Rhizobium</taxon>
    </lineage>
</organism>
<proteinExistence type="predicted"/>
<dbReference type="OrthoDB" id="9814124at2"/>
<keyword evidence="4" id="KW-1185">Reference proteome</keyword>
<dbReference type="AlphaFoldDB" id="A0A2W4E731"/>
<sequence>MKVLVSGGTGLVGRHVVEELLSHGYAVAIGGRNAPADGLFSKPVDFVPLTLDPDVDQRSAFDEAYFFVHAAFDHLPGKYRGGEGSDPDGFRRLNLDGSVKLFETAQRAGIRRCIFLSSRAVYGDGLAGEILFETTETAPNTLYGEVKLNAERALLSMTQPGFVGVSLRATGVYGDLQPNKWDRLFDDYLNGRPVASRAGTEVHGRDLARAIRLMLETESTRVDGEVFNVSDVLTDTHELLAVLQEATRCPHPLPASAPHSIVSEMDTTKIRALGWTGGGKELLGHTIRHLAAGIASPGSFKPSAPSRSSQEPQARSL</sequence>
<comment type="caution">
    <text evidence="3">The sequence shown here is derived from an EMBL/GenBank/DDBJ whole genome shotgun (WGS) entry which is preliminary data.</text>
</comment>
<dbReference type="Gene3D" id="3.40.50.720">
    <property type="entry name" value="NAD(P)-binding Rossmann-like Domain"/>
    <property type="match status" value="1"/>
</dbReference>
<dbReference type="EMBL" id="PCDP01000082">
    <property type="protein sequence ID" value="PZM07630.1"/>
    <property type="molecule type" value="Genomic_DNA"/>
</dbReference>
<evidence type="ECO:0000313" key="3">
    <source>
        <dbReference type="EMBL" id="PZM07630.1"/>
    </source>
</evidence>
<dbReference type="SUPFAM" id="SSF51735">
    <property type="entry name" value="NAD(P)-binding Rossmann-fold domains"/>
    <property type="match status" value="1"/>
</dbReference>
<dbReference type="CDD" id="cd08946">
    <property type="entry name" value="SDR_e"/>
    <property type="match status" value="1"/>
</dbReference>
<dbReference type="InterPro" id="IPR050177">
    <property type="entry name" value="Lipid_A_modif_metabolic_enz"/>
</dbReference>
<evidence type="ECO:0000313" key="4">
    <source>
        <dbReference type="Proteomes" id="UP000248925"/>
    </source>
</evidence>
<evidence type="ECO:0000256" key="1">
    <source>
        <dbReference type="SAM" id="MobiDB-lite"/>
    </source>
</evidence>
<dbReference type="RefSeq" id="WP_111164290.1">
    <property type="nucleotide sequence ID" value="NZ_PCDP01000082.1"/>
</dbReference>
<evidence type="ECO:0000259" key="2">
    <source>
        <dbReference type="Pfam" id="PF01370"/>
    </source>
</evidence>
<feature type="domain" description="NAD-dependent epimerase/dehydratase" evidence="2">
    <location>
        <begin position="3"/>
        <end position="229"/>
    </location>
</feature>
<dbReference type="Proteomes" id="UP000248925">
    <property type="component" value="Unassembled WGS sequence"/>
</dbReference>
<feature type="region of interest" description="Disordered" evidence="1">
    <location>
        <begin position="296"/>
        <end position="317"/>
    </location>
</feature>
<gene>
    <name evidence="3" type="ORF">CPY51_31395</name>
</gene>